<evidence type="ECO:0000256" key="1">
    <source>
        <dbReference type="SAM" id="MobiDB-lite"/>
    </source>
</evidence>
<protein>
    <submittedName>
        <fullName evidence="3">Uncharacterized protein</fullName>
    </submittedName>
</protein>
<keyword evidence="2" id="KW-0472">Membrane</keyword>
<feature type="transmembrane region" description="Helical" evidence="2">
    <location>
        <begin position="140"/>
        <end position="164"/>
    </location>
</feature>
<evidence type="ECO:0000313" key="4">
    <source>
        <dbReference type="Proteomes" id="UP001218218"/>
    </source>
</evidence>
<keyword evidence="2" id="KW-0812">Transmembrane</keyword>
<feature type="region of interest" description="Disordered" evidence="1">
    <location>
        <begin position="200"/>
        <end position="228"/>
    </location>
</feature>
<feature type="compositionally biased region" description="Polar residues" evidence="1">
    <location>
        <begin position="206"/>
        <end position="228"/>
    </location>
</feature>
<keyword evidence="2" id="KW-1133">Transmembrane helix</keyword>
<dbReference type="AlphaFoldDB" id="A0AAD6ZNJ0"/>
<comment type="caution">
    <text evidence="3">The sequence shown here is derived from an EMBL/GenBank/DDBJ whole genome shotgun (WGS) entry which is preliminary data.</text>
</comment>
<gene>
    <name evidence="3" type="ORF">DFH08DRAFT_1022649</name>
</gene>
<evidence type="ECO:0000313" key="3">
    <source>
        <dbReference type="EMBL" id="KAJ7330414.1"/>
    </source>
</evidence>
<dbReference type="Proteomes" id="UP001218218">
    <property type="component" value="Unassembled WGS sequence"/>
</dbReference>
<accession>A0AAD6ZNJ0</accession>
<sequence>MALDVVVTAKATRLLQQMVHSTTPSVPVLPSVELTQPIFKLLIAQVITLISFSVYRCYVIWGSKKKPIILPALLVLSTFVVVIVGYTTNKMNTHIRLLIILVAATNLVLTALTADRILWIQRAASHVGLDSTIRARYTRAIAVILESGALYCAVAIFLLISALLNDEIFSIGWGIGQQLMNIIPTFTLVYVGRKNMRENPSADLESGSQETQKSPSSNLHSGSRVLSS</sequence>
<dbReference type="EMBL" id="JARIHO010000037">
    <property type="protein sequence ID" value="KAJ7330414.1"/>
    <property type="molecule type" value="Genomic_DNA"/>
</dbReference>
<feature type="transmembrane region" description="Helical" evidence="2">
    <location>
        <begin position="94"/>
        <end position="119"/>
    </location>
</feature>
<keyword evidence="4" id="KW-1185">Reference proteome</keyword>
<name>A0AAD6ZNJ0_9AGAR</name>
<reference evidence="3" key="1">
    <citation type="submission" date="2023-03" db="EMBL/GenBank/DDBJ databases">
        <title>Massive genome expansion in bonnet fungi (Mycena s.s.) driven by repeated elements and novel gene families across ecological guilds.</title>
        <authorList>
            <consortium name="Lawrence Berkeley National Laboratory"/>
            <person name="Harder C.B."/>
            <person name="Miyauchi S."/>
            <person name="Viragh M."/>
            <person name="Kuo A."/>
            <person name="Thoen E."/>
            <person name="Andreopoulos B."/>
            <person name="Lu D."/>
            <person name="Skrede I."/>
            <person name="Drula E."/>
            <person name="Henrissat B."/>
            <person name="Morin E."/>
            <person name="Kohler A."/>
            <person name="Barry K."/>
            <person name="LaButti K."/>
            <person name="Morin E."/>
            <person name="Salamov A."/>
            <person name="Lipzen A."/>
            <person name="Mereny Z."/>
            <person name="Hegedus B."/>
            <person name="Baldrian P."/>
            <person name="Stursova M."/>
            <person name="Weitz H."/>
            <person name="Taylor A."/>
            <person name="Grigoriev I.V."/>
            <person name="Nagy L.G."/>
            <person name="Martin F."/>
            <person name="Kauserud H."/>
        </authorList>
    </citation>
    <scope>NUCLEOTIDE SEQUENCE</scope>
    <source>
        <strain evidence="3">CBHHK002</strain>
    </source>
</reference>
<feature type="transmembrane region" description="Helical" evidence="2">
    <location>
        <begin position="38"/>
        <end position="61"/>
    </location>
</feature>
<evidence type="ECO:0000256" key="2">
    <source>
        <dbReference type="SAM" id="Phobius"/>
    </source>
</evidence>
<feature type="transmembrane region" description="Helical" evidence="2">
    <location>
        <begin position="68"/>
        <end position="88"/>
    </location>
</feature>
<feature type="transmembrane region" description="Helical" evidence="2">
    <location>
        <begin position="170"/>
        <end position="191"/>
    </location>
</feature>
<organism evidence="3 4">
    <name type="scientific">Mycena albidolilacea</name>
    <dbReference type="NCBI Taxonomy" id="1033008"/>
    <lineage>
        <taxon>Eukaryota</taxon>
        <taxon>Fungi</taxon>
        <taxon>Dikarya</taxon>
        <taxon>Basidiomycota</taxon>
        <taxon>Agaricomycotina</taxon>
        <taxon>Agaricomycetes</taxon>
        <taxon>Agaricomycetidae</taxon>
        <taxon>Agaricales</taxon>
        <taxon>Marasmiineae</taxon>
        <taxon>Mycenaceae</taxon>
        <taxon>Mycena</taxon>
    </lineage>
</organism>
<proteinExistence type="predicted"/>